<feature type="region of interest" description="Disordered" evidence="1">
    <location>
        <begin position="119"/>
        <end position="160"/>
    </location>
</feature>
<dbReference type="GeneID" id="103699407"/>
<dbReference type="PANTHER" id="PTHR36053">
    <property type="entry name" value="OSJNBB0017I01.18 PROTEIN"/>
    <property type="match status" value="1"/>
</dbReference>
<sequence>MNQIYGTKKSCSDPGRDKDGDGWMFPKEWTPPCGSCCTKKYANLVQIPWRVFCKKGCDTDGETWEECIGECNEICYKDPVFKDHQWSAYIDRSPGHDNYSLDCFHACVSGCGFKFDTPPEKVDQVQPNRPPKPPTASKPRLAASNVKPTPTTDDLPCTSA</sequence>
<dbReference type="AlphaFoldDB" id="A0A8B8ZH14"/>
<reference evidence="2" key="1">
    <citation type="journal article" date="2019" name="Nat. Commun.">
        <title>Genome-wide association mapping of date palm fruit traits.</title>
        <authorList>
            <person name="Hazzouri K.M."/>
            <person name="Gros-Balthazard M."/>
            <person name="Flowers J.M."/>
            <person name="Copetti D."/>
            <person name="Lemansour A."/>
            <person name="Lebrun M."/>
            <person name="Masmoudi K."/>
            <person name="Ferrand S."/>
            <person name="Dhar M.I."/>
            <person name="Fresquez Z.A."/>
            <person name="Rosas U."/>
            <person name="Zhang J."/>
            <person name="Talag J."/>
            <person name="Lee S."/>
            <person name="Kudrna D."/>
            <person name="Powell R.F."/>
            <person name="Leitch I.J."/>
            <person name="Krueger R.R."/>
            <person name="Wing R.A."/>
            <person name="Amiri K.M.A."/>
            <person name="Purugganan M.D."/>
        </authorList>
    </citation>
    <scope>NUCLEOTIDE SEQUENCE [LARGE SCALE GENOMIC DNA]</scope>
    <source>
        <strain evidence="2">cv. Khalas</strain>
    </source>
</reference>
<organism evidence="2 4">
    <name type="scientific">Phoenix dactylifera</name>
    <name type="common">Date palm</name>
    <dbReference type="NCBI Taxonomy" id="42345"/>
    <lineage>
        <taxon>Eukaryota</taxon>
        <taxon>Viridiplantae</taxon>
        <taxon>Streptophyta</taxon>
        <taxon>Embryophyta</taxon>
        <taxon>Tracheophyta</taxon>
        <taxon>Spermatophyta</taxon>
        <taxon>Magnoliopsida</taxon>
        <taxon>Liliopsida</taxon>
        <taxon>Arecaceae</taxon>
        <taxon>Coryphoideae</taxon>
        <taxon>Phoeniceae</taxon>
        <taxon>Phoenix</taxon>
    </lineage>
</organism>
<keyword evidence="2" id="KW-1185">Reference proteome</keyword>
<evidence type="ECO:0000313" key="5">
    <source>
        <dbReference type="RefSeq" id="XP_038971095.1"/>
    </source>
</evidence>
<evidence type="ECO:0000313" key="3">
    <source>
        <dbReference type="RefSeq" id="XP_038971093.1"/>
    </source>
</evidence>
<evidence type="ECO:0000313" key="4">
    <source>
        <dbReference type="RefSeq" id="XP_038971094.1"/>
    </source>
</evidence>
<proteinExistence type="predicted"/>
<feature type="compositionally biased region" description="Polar residues" evidence="1">
    <location>
        <begin position="146"/>
        <end position="160"/>
    </location>
</feature>
<evidence type="ECO:0000313" key="2">
    <source>
        <dbReference type="Proteomes" id="UP000228380"/>
    </source>
</evidence>
<protein>
    <submittedName>
        <fullName evidence="3 4">Uncharacterized protein LOC103699407 isoform X5</fullName>
    </submittedName>
</protein>
<accession>A0A8B8ZH14</accession>
<gene>
    <name evidence="3 4 5" type="primary">LOC103699407</name>
</gene>
<name>A0A8B8ZH14_PHODC</name>
<reference evidence="3 4" key="2">
    <citation type="submission" date="2025-04" db="UniProtKB">
        <authorList>
            <consortium name="RefSeq"/>
        </authorList>
    </citation>
    <scope>IDENTIFICATION</scope>
    <source>
        <tissue evidence="3 4">Young leaves</tissue>
    </source>
</reference>
<dbReference type="RefSeq" id="XP_038971093.1">
    <property type="nucleotide sequence ID" value="XM_039115165.1"/>
</dbReference>
<dbReference type="RefSeq" id="XP_038971095.1">
    <property type="nucleotide sequence ID" value="XM_039115167.1"/>
</dbReference>
<dbReference type="Proteomes" id="UP000228380">
    <property type="component" value="Chromosome 17"/>
</dbReference>
<dbReference type="PANTHER" id="PTHR36053:SF1">
    <property type="entry name" value="OS04G0680300 PROTEIN"/>
    <property type="match status" value="1"/>
</dbReference>
<evidence type="ECO:0000256" key="1">
    <source>
        <dbReference type="SAM" id="MobiDB-lite"/>
    </source>
</evidence>
<dbReference type="RefSeq" id="XP_038971094.1">
    <property type="nucleotide sequence ID" value="XM_039115166.1"/>
</dbReference>